<dbReference type="RefSeq" id="WP_084629428.1">
    <property type="nucleotide sequence ID" value="NZ_FZPF01000007.1"/>
</dbReference>
<dbReference type="Pfam" id="PF06808">
    <property type="entry name" value="DctM"/>
    <property type="match status" value="1"/>
</dbReference>
<evidence type="ECO:0000256" key="5">
    <source>
        <dbReference type="ARBA" id="ARBA00022989"/>
    </source>
</evidence>
<comment type="subcellular location">
    <subcellularLocation>
        <location evidence="1 7">Cell inner membrane</location>
        <topology evidence="1 7">Multi-pass membrane protein</topology>
    </subcellularLocation>
</comment>
<evidence type="ECO:0000313" key="10">
    <source>
        <dbReference type="EMBL" id="KIT17343.1"/>
    </source>
</evidence>
<dbReference type="EMBL" id="JYFE01000020">
    <property type="protein sequence ID" value="KIT17343.1"/>
    <property type="molecule type" value="Genomic_DNA"/>
</dbReference>
<keyword evidence="6 8" id="KW-0472">Membrane</keyword>
<accession>A0A0D1DBK8</accession>
<feature type="transmembrane region" description="Helical" evidence="8">
    <location>
        <begin position="20"/>
        <end position="51"/>
    </location>
</feature>
<dbReference type="GO" id="GO:0005886">
    <property type="term" value="C:plasma membrane"/>
    <property type="evidence" value="ECO:0007669"/>
    <property type="project" value="UniProtKB-SubCell"/>
</dbReference>
<organism evidence="10 11">
    <name type="scientific">Jannaschia aquimarina</name>
    <dbReference type="NCBI Taxonomy" id="935700"/>
    <lineage>
        <taxon>Bacteria</taxon>
        <taxon>Pseudomonadati</taxon>
        <taxon>Pseudomonadota</taxon>
        <taxon>Alphaproteobacteria</taxon>
        <taxon>Rhodobacterales</taxon>
        <taxon>Roseobacteraceae</taxon>
        <taxon>Jannaschia</taxon>
    </lineage>
</organism>
<feature type="transmembrane region" description="Helical" evidence="8">
    <location>
        <begin position="337"/>
        <end position="353"/>
    </location>
</feature>
<evidence type="ECO:0000256" key="4">
    <source>
        <dbReference type="ARBA" id="ARBA00022692"/>
    </source>
</evidence>
<sequence length="472" mass="49831">MDQLIDMRALLDGVDTFTVSLWLSGLLLVLVVIGVRVAFAAAFIGFLGLALHFMGNQGFDRGLITAAKLTGQVPHSKATQYALSLIPTFILIGYLAYYAGLTRYLFEAAKRWIGWTPGGLGVATVFATAGFAAVSGASVATSAVFARIAIPEMLREGYDKRFAAGVVAAGGTLASLIPPSAILVIYAIIVEQSVGKLLLAGFLPGLVSALIYGGLVIGLAKLRPDLGPAIGGFTWKQRFEALPGAMPILLVVFIIVYSIYFGWATPTEAGALGAGVVLAMALWQGMRWGQLKGALMEAAKLTVMIFAMIWGVLIYVRYLGFAKLPEVFADFIAGLDYPPYAILLMILLVYVVLGMFMDAIGMLILTLPVTFPAVMALNGAEAGGVGALGMTNEEAAIWFGIIVVKMAELCLITPPIGLNCFVVAGVAQDSKMDISVQDVFRGASPFFIADVATVAVLIAFPGIVLWLPGLMG</sequence>
<proteinExistence type="predicted"/>
<dbReference type="PANTHER" id="PTHR33362">
    <property type="entry name" value="SIALIC ACID TRAP TRANSPORTER PERMEASE PROTEIN SIAT-RELATED"/>
    <property type="match status" value="1"/>
</dbReference>
<comment type="caution">
    <text evidence="10">The sequence shown here is derived from an EMBL/GenBank/DDBJ whole genome shotgun (WGS) entry which is preliminary data.</text>
</comment>
<feature type="transmembrane region" description="Helical" evidence="8">
    <location>
        <begin position="241"/>
        <end position="263"/>
    </location>
</feature>
<keyword evidence="2" id="KW-1003">Cell membrane</keyword>
<dbReference type="PANTHER" id="PTHR33362:SF5">
    <property type="entry name" value="C4-DICARBOXYLATE TRAP TRANSPORTER LARGE PERMEASE PROTEIN DCTM"/>
    <property type="match status" value="1"/>
</dbReference>
<evidence type="ECO:0000313" key="11">
    <source>
        <dbReference type="Proteomes" id="UP000032232"/>
    </source>
</evidence>
<feature type="transmembrane region" description="Helical" evidence="8">
    <location>
        <begin position="120"/>
        <end position="150"/>
    </location>
</feature>
<dbReference type="PATRIC" id="fig|935700.4.peg.1121"/>
<dbReference type="InterPro" id="IPR004681">
    <property type="entry name" value="TRAP_DctM"/>
</dbReference>
<evidence type="ECO:0000256" key="3">
    <source>
        <dbReference type="ARBA" id="ARBA00022519"/>
    </source>
</evidence>
<keyword evidence="5 8" id="KW-1133">Transmembrane helix</keyword>
<feature type="transmembrane region" description="Helical" evidence="8">
    <location>
        <begin position="397"/>
        <end position="426"/>
    </location>
</feature>
<dbReference type="STRING" id="935700.jaqu_10750"/>
<evidence type="ECO:0000256" key="6">
    <source>
        <dbReference type="ARBA" id="ARBA00023136"/>
    </source>
</evidence>
<evidence type="ECO:0000259" key="9">
    <source>
        <dbReference type="Pfam" id="PF06808"/>
    </source>
</evidence>
<dbReference type="PIRSF" id="PIRSF006066">
    <property type="entry name" value="HI0050"/>
    <property type="match status" value="1"/>
</dbReference>
<keyword evidence="7" id="KW-0813">Transport</keyword>
<keyword evidence="4 8" id="KW-0812">Transmembrane</keyword>
<dbReference type="AlphaFoldDB" id="A0A0D1DBK8"/>
<feature type="transmembrane region" description="Helical" evidence="8">
    <location>
        <begin position="162"/>
        <end position="189"/>
    </location>
</feature>
<evidence type="ECO:0000256" key="8">
    <source>
        <dbReference type="SAM" id="Phobius"/>
    </source>
</evidence>
<feature type="domain" description="TRAP C4-dicarboxylate transport system permease DctM subunit" evidence="9">
    <location>
        <begin position="26"/>
        <end position="463"/>
    </location>
</feature>
<comment type="function">
    <text evidence="7">Part of the tripartite ATP-independent periplasmic (TRAP) transport system.</text>
</comment>
<reference evidence="10 11" key="1">
    <citation type="submission" date="2015-02" db="EMBL/GenBank/DDBJ databases">
        <title>Genome Sequence of Jannaschia aquimarina DSM28248, a member of the Roseobacter clade.</title>
        <authorList>
            <person name="Voget S."/>
            <person name="Daniel R."/>
        </authorList>
    </citation>
    <scope>NUCLEOTIDE SEQUENCE [LARGE SCALE GENOMIC DNA]</scope>
    <source>
        <strain evidence="10 11">GSW-M26</strain>
    </source>
</reference>
<keyword evidence="3 7" id="KW-0997">Cell inner membrane</keyword>
<feature type="transmembrane region" description="Helical" evidence="8">
    <location>
        <begin position="447"/>
        <end position="467"/>
    </location>
</feature>
<feature type="transmembrane region" description="Helical" evidence="8">
    <location>
        <begin position="201"/>
        <end position="220"/>
    </location>
</feature>
<keyword evidence="11" id="KW-1185">Reference proteome</keyword>
<evidence type="ECO:0000256" key="7">
    <source>
        <dbReference type="RuleBase" id="RU369079"/>
    </source>
</evidence>
<dbReference type="InterPro" id="IPR010656">
    <property type="entry name" value="DctM"/>
</dbReference>
<feature type="transmembrane region" description="Helical" evidence="8">
    <location>
        <begin position="298"/>
        <end position="317"/>
    </location>
</feature>
<evidence type="ECO:0000256" key="1">
    <source>
        <dbReference type="ARBA" id="ARBA00004429"/>
    </source>
</evidence>
<dbReference type="GO" id="GO:0022857">
    <property type="term" value="F:transmembrane transporter activity"/>
    <property type="evidence" value="ECO:0007669"/>
    <property type="project" value="UniProtKB-UniRule"/>
</dbReference>
<name>A0A0D1DBK8_9RHOB</name>
<gene>
    <name evidence="10" type="primary">siaT_9</name>
    <name evidence="10" type="ORF">jaqu_10750</name>
</gene>
<feature type="transmembrane region" description="Helical" evidence="8">
    <location>
        <begin position="81"/>
        <end position="100"/>
    </location>
</feature>
<feature type="transmembrane region" description="Helical" evidence="8">
    <location>
        <begin position="269"/>
        <end position="286"/>
    </location>
</feature>
<protein>
    <submittedName>
        <fullName evidence="10">SiaT_9 protein</fullName>
    </submittedName>
</protein>
<evidence type="ECO:0000256" key="2">
    <source>
        <dbReference type="ARBA" id="ARBA00022475"/>
    </source>
</evidence>
<dbReference type="Proteomes" id="UP000032232">
    <property type="component" value="Unassembled WGS sequence"/>
</dbReference>